<reference evidence="5 6" key="1">
    <citation type="submission" date="2024-02" db="EMBL/GenBank/DDBJ databases">
        <authorList>
            <person name="Daric V."/>
            <person name="Darras S."/>
        </authorList>
    </citation>
    <scope>NUCLEOTIDE SEQUENCE [LARGE SCALE GENOMIC DNA]</scope>
</reference>
<feature type="region of interest" description="Disordered" evidence="3">
    <location>
        <begin position="275"/>
        <end position="301"/>
    </location>
</feature>
<gene>
    <name evidence="5" type="ORF">CVLEPA_LOCUS26598</name>
</gene>
<evidence type="ECO:0000256" key="1">
    <source>
        <dbReference type="ARBA" id="ARBA00022664"/>
    </source>
</evidence>
<organism evidence="5 6">
    <name type="scientific">Clavelina lepadiformis</name>
    <name type="common">Light-bulb sea squirt</name>
    <name type="synonym">Ascidia lepadiformis</name>
    <dbReference type="NCBI Taxonomy" id="159417"/>
    <lineage>
        <taxon>Eukaryota</taxon>
        <taxon>Metazoa</taxon>
        <taxon>Chordata</taxon>
        <taxon>Tunicata</taxon>
        <taxon>Ascidiacea</taxon>
        <taxon>Aplousobranchia</taxon>
        <taxon>Clavelinidae</taxon>
        <taxon>Clavelina</taxon>
    </lineage>
</organism>
<evidence type="ECO:0000259" key="4">
    <source>
        <dbReference type="SMART" id="SM01141"/>
    </source>
</evidence>
<dbReference type="InterPro" id="IPR019147">
    <property type="entry name" value="SWAP_N_domain"/>
</dbReference>
<feature type="compositionally biased region" description="Basic residues" evidence="3">
    <location>
        <begin position="251"/>
        <end position="261"/>
    </location>
</feature>
<dbReference type="InterPro" id="IPR040397">
    <property type="entry name" value="SWAP"/>
</dbReference>
<keyword evidence="1" id="KW-0507">mRNA processing</keyword>
<name>A0ABP0GNK7_CLALP</name>
<protein>
    <recommendedName>
        <fullName evidence="4">Suppressor of white apricot N-terminal domain-containing protein</fullName>
    </recommendedName>
</protein>
<evidence type="ECO:0000256" key="2">
    <source>
        <dbReference type="ARBA" id="ARBA00023187"/>
    </source>
</evidence>
<keyword evidence="2" id="KW-0508">mRNA splicing</keyword>
<proteinExistence type="predicted"/>
<dbReference type="Pfam" id="PF09750">
    <property type="entry name" value="DRY_EERY"/>
    <property type="match status" value="1"/>
</dbReference>
<evidence type="ECO:0000313" key="5">
    <source>
        <dbReference type="EMBL" id="CAK8693302.1"/>
    </source>
</evidence>
<feature type="compositionally biased region" description="Basic and acidic residues" evidence="3">
    <location>
        <begin position="241"/>
        <end position="250"/>
    </location>
</feature>
<comment type="caution">
    <text evidence="5">The sequence shown here is derived from an EMBL/GenBank/DDBJ whole genome shotgun (WGS) entry which is preliminary data.</text>
</comment>
<dbReference type="SMART" id="SM01141">
    <property type="entry name" value="DRY_EERY"/>
    <property type="match status" value="1"/>
</dbReference>
<keyword evidence="6" id="KW-1185">Reference proteome</keyword>
<feature type="region of interest" description="Disordered" evidence="3">
    <location>
        <begin position="241"/>
        <end position="261"/>
    </location>
</feature>
<dbReference type="EMBL" id="CAWYQH010000130">
    <property type="protein sequence ID" value="CAK8693302.1"/>
    <property type="molecule type" value="Genomic_DNA"/>
</dbReference>
<accession>A0ABP0GNK7</accession>
<sequence length="374" mass="43291">MWHEARKQEKVLRKVIVDYRRRAERRHEYYDKIKQDPTKFMQVHGKRCKLFIDETNQSSDSCHMMPWQGDKSNMIDRFDVRAHLDFINEPKPSNQTKSLNDKEERRLNYERYRILVYNKHKNVSESQHLHKIHVNESYPDLNAQKLESEAKKQQLATTKASIGFDYGADVVGGAAEVEEEDSSDSDEDFMFDLEDIPPLRELNPDDLEDIEKFSLDFGMGYTDFVRSMDQDQEMQERIDKAREVESEKQKMAGKKSRRERRMLRDERLKDRVIGPLSYMQKGSGNESETESESSDEEHPSCEGKIEFITSFGADKSVEFLFSAATLIKFGSQDAAILNIRSLLSCPFKGLWIISISLCVMDNPAGVRLAANGCS</sequence>
<evidence type="ECO:0000313" key="6">
    <source>
        <dbReference type="Proteomes" id="UP001642483"/>
    </source>
</evidence>
<dbReference type="Proteomes" id="UP001642483">
    <property type="component" value="Unassembled WGS sequence"/>
</dbReference>
<dbReference type="PANTHER" id="PTHR13161">
    <property type="entry name" value="SPLICING FACTOR SUPPRESSOR OF WHITE APRICOT"/>
    <property type="match status" value="1"/>
</dbReference>
<dbReference type="PANTHER" id="PTHR13161:SF4">
    <property type="entry name" value="CLK4-ASSOCIATING SERINE_ARGININE RICH PROTEIN"/>
    <property type="match status" value="1"/>
</dbReference>
<evidence type="ECO:0000256" key="3">
    <source>
        <dbReference type="SAM" id="MobiDB-lite"/>
    </source>
</evidence>
<feature type="domain" description="Suppressor of white apricot N-terminal" evidence="4">
    <location>
        <begin position="39"/>
        <end position="170"/>
    </location>
</feature>